<dbReference type="InterPro" id="IPR055170">
    <property type="entry name" value="GFO_IDH_MocA-like_dom"/>
</dbReference>
<reference evidence="5 6" key="1">
    <citation type="submission" date="2018-06" db="EMBL/GenBank/DDBJ databases">
        <authorList>
            <consortium name="Pathogen Informatics"/>
            <person name="Doyle S."/>
        </authorList>
    </citation>
    <scope>NUCLEOTIDE SEQUENCE [LARGE SCALE GENOMIC DNA]</scope>
    <source>
        <strain evidence="5 6">NCTC11343</strain>
    </source>
</reference>
<dbReference type="GeneID" id="97180783"/>
<comment type="similarity">
    <text evidence="1">Belongs to the Gfo/Idh/MocA family.</text>
</comment>
<feature type="domain" description="Gfo/Idh/MocA-like oxidoreductase N-terminal" evidence="3">
    <location>
        <begin position="7"/>
        <end position="120"/>
    </location>
</feature>
<dbReference type="PANTHER" id="PTHR43708:SF5">
    <property type="entry name" value="CONSERVED EXPRESSED OXIDOREDUCTASE (EUROFUNG)-RELATED"/>
    <property type="match status" value="1"/>
</dbReference>
<evidence type="ECO:0000259" key="4">
    <source>
        <dbReference type="Pfam" id="PF22725"/>
    </source>
</evidence>
<dbReference type="RefSeq" id="WP_112374783.1">
    <property type="nucleotide sequence ID" value="NZ_CP069793.1"/>
</dbReference>
<dbReference type="Pfam" id="PF01408">
    <property type="entry name" value="GFO_IDH_MocA"/>
    <property type="match status" value="1"/>
</dbReference>
<name>A0A2X2J2L9_SPHMU</name>
<evidence type="ECO:0000259" key="3">
    <source>
        <dbReference type="Pfam" id="PF01408"/>
    </source>
</evidence>
<accession>A0A2X2J2L9</accession>
<dbReference type="InterPro" id="IPR000683">
    <property type="entry name" value="Gfo/Idh/MocA-like_OxRdtase_N"/>
</dbReference>
<dbReference type="SUPFAM" id="SSF51735">
    <property type="entry name" value="NAD(P)-binding Rossmann-fold domains"/>
    <property type="match status" value="1"/>
</dbReference>
<evidence type="ECO:0000256" key="2">
    <source>
        <dbReference type="ARBA" id="ARBA00023002"/>
    </source>
</evidence>
<dbReference type="PANTHER" id="PTHR43708">
    <property type="entry name" value="CONSERVED EXPRESSED OXIDOREDUCTASE (EUROFUNG)"/>
    <property type="match status" value="1"/>
</dbReference>
<dbReference type="GO" id="GO:0000166">
    <property type="term" value="F:nucleotide binding"/>
    <property type="evidence" value="ECO:0007669"/>
    <property type="project" value="InterPro"/>
</dbReference>
<sequence length="342" mass="38986">MKHTQINTGILSFGMSGRVFHAPFIHTNPHFNLSAVVERSKKNAHEFYPAIKSYDNITELLADESIELVIVNTPNYTHFQYAKDALEAGKHVLIEKPAVDDSTQFDTLLAISKKQGKDLFFYQNRRYDSHFLDIKKVIESGELGKLIEVHFRFDRYKMELGQKYFKEDTQYISNGITYDLGPHLIDQAISLFGKPVKFTKTTSINRPDSKVADYFHYHLYYPAGLNVYLTGSLLVASPQPAFVLHGTKGSFIKNMTDVQEQQLLDGMLPDDPSYGLEPAGLEGKLVTIDVSNQKHQSLVTPHTGDYNQLFEAIYESLRNNIDYPIKADQIKWQIQLLEAENT</sequence>
<evidence type="ECO:0000313" key="6">
    <source>
        <dbReference type="Proteomes" id="UP000251241"/>
    </source>
</evidence>
<protein>
    <submittedName>
        <fullName evidence="5">Uncharacterized oxidoreductase yvaA</fullName>
        <ecNumber evidence="5">1.-.-.-</ecNumber>
    </submittedName>
</protein>
<dbReference type="GO" id="GO:0016491">
    <property type="term" value="F:oxidoreductase activity"/>
    <property type="evidence" value="ECO:0007669"/>
    <property type="project" value="UniProtKB-KW"/>
</dbReference>
<dbReference type="Gene3D" id="3.30.360.10">
    <property type="entry name" value="Dihydrodipicolinate Reductase, domain 2"/>
    <property type="match status" value="1"/>
</dbReference>
<dbReference type="InterPro" id="IPR036291">
    <property type="entry name" value="NAD(P)-bd_dom_sf"/>
</dbReference>
<evidence type="ECO:0000256" key="1">
    <source>
        <dbReference type="ARBA" id="ARBA00010928"/>
    </source>
</evidence>
<organism evidence="5 6">
    <name type="scientific">Sphingobacterium multivorum</name>
    <dbReference type="NCBI Taxonomy" id="28454"/>
    <lineage>
        <taxon>Bacteria</taxon>
        <taxon>Pseudomonadati</taxon>
        <taxon>Bacteroidota</taxon>
        <taxon>Sphingobacteriia</taxon>
        <taxon>Sphingobacteriales</taxon>
        <taxon>Sphingobacteriaceae</taxon>
        <taxon>Sphingobacterium</taxon>
    </lineage>
</organism>
<feature type="domain" description="GFO/IDH/MocA-like oxidoreductase" evidence="4">
    <location>
        <begin position="131"/>
        <end position="251"/>
    </location>
</feature>
<dbReference type="Pfam" id="PF22725">
    <property type="entry name" value="GFO_IDH_MocA_C3"/>
    <property type="match status" value="1"/>
</dbReference>
<proteinExistence type="inferred from homology"/>
<dbReference type="SUPFAM" id="SSF55347">
    <property type="entry name" value="Glyceraldehyde-3-phosphate dehydrogenase-like, C-terminal domain"/>
    <property type="match status" value="1"/>
</dbReference>
<dbReference type="InterPro" id="IPR051317">
    <property type="entry name" value="Gfo/Idh/MocA_oxidoreduct"/>
</dbReference>
<dbReference type="Gene3D" id="3.40.50.720">
    <property type="entry name" value="NAD(P)-binding Rossmann-like Domain"/>
    <property type="match status" value="1"/>
</dbReference>
<keyword evidence="2 5" id="KW-0560">Oxidoreductase</keyword>
<dbReference type="EC" id="1.-.-.-" evidence="5"/>
<gene>
    <name evidence="5" type="primary">yvaA_2</name>
    <name evidence="5" type="ORF">NCTC11343_02521</name>
</gene>
<dbReference type="AlphaFoldDB" id="A0A2X2J2L9"/>
<evidence type="ECO:0000313" key="5">
    <source>
        <dbReference type="EMBL" id="SPZ85956.1"/>
    </source>
</evidence>
<dbReference type="EMBL" id="UAUU01000008">
    <property type="protein sequence ID" value="SPZ85956.1"/>
    <property type="molecule type" value="Genomic_DNA"/>
</dbReference>
<dbReference type="Proteomes" id="UP000251241">
    <property type="component" value="Unassembled WGS sequence"/>
</dbReference>